<dbReference type="EMBL" id="JYDH01000005">
    <property type="protein sequence ID" value="KRY41954.1"/>
    <property type="molecule type" value="Genomic_DNA"/>
</dbReference>
<evidence type="ECO:0000313" key="1">
    <source>
        <dbReference type="EMBL" id="KRY41954.1"/>
    </source>
</evidence>
<evidence type="ECO:0000313" key="2">
    <source>
        <dbReference type="Proteomes" id="UP000054776"/>
    </source>
</evidence>
<proteinExistence type="predicted"/>
<dbReference type="OrthoDB" id="5920205at2759"/>
<dbReference type="AlphaFoldDB" id="A0A0V1BYQ7"/>
<dbReference type="InParanoid" id="A0A0V1BYQ7"/>
<organism evidence="1 2">
    <name type="scientific">Trichinella spiralis</name>
    <name type="common">Trichina worm</name>
    <dbReference type="NCBI Taxonomy" id="6334"/>
    <lineage>
        <taxon>Eukaryota</taxon>
        <taxon>Metazoa</taxon>
        <taxon>Ecdysozoa</taxon>
        <taxon>Nematoda</taxon>
        <taxon>Enoplea</taxon>
        <taxon>Dorylaimia</taxon>
        <taxon>Trichinellida</taxon>
        <taxon>Trichinellidae</taxon>
        <taxon>Trichinella</taxon>
    </lineage>
</organism>
<dbReference type="Proteomes" id="UP000054776">
    <property type="component" value="Unassembled WGS sequence"/>
</dbReference>
<name>A0A0V1BYQ7_TRISP</name>
<comment type="caution">
    <text evidence="1">The sequence shown here is derived from an EMBL/GenBank/DDBJ whole genome shotgun (WGS) entry which is preliminary data.</text>
</comment>
<sequence length="105" mass="11641">MSGTPFSIIIGRVDKRPSFAPAKPALVKWHRSRPGARALKTTTTKPSKKLHVGQIWLECSFGSDRTWAARTVRETSRSPGSVTASQHTRYTVIRQNWAAPLTAAR</sequence>
<keyword evidence="2" id="KW-1185">Reference proteome</keyword>
<gene>
    <name evidence="1" type="ORF">T01_8849</name>
</gene>
<reference evidence="1 2" key="1">
    <citation type="submission" date="2015-01" db="EMBL/GenBank/DDBJ databases">
        <title>Evolution of Trichinella species and genotypes.</title>
        <authorList>
            <person name="Korhonen P.K."/>
            <person name="Edoardo P."/>
            <person name="Giuseppe L.R."/>
            <person name="Gasser R.B."/>
        </authorList>
    </citation>
    <scope>NUCLEOTIDE SEQUENCE [LARGE SCALE GENOMIC DNA]</scope>
    <source>
        <strain evidence="1">ISS3</strain>
    </source>
</reference>
<protein>
    <submittedName>
        <fullName evidence="1">Uncharacterized protein</fullName>
    </submittedName>
</protein>
<accession>A0A0V1BYQ7</accession>